<proteinExistence type="predicted"/>
<reference evidence="1" key="1">
    <citation type="submission" date="2018-02" db="EMBL/GenBank/DDBJ databases">
        <title>Rhizophora mucronata_Transcriptome.</title>
        <authorList>
            <person name="Meera S.P."/>
            <person name="Sreeshan A."/>
            <person name="Augustine A."/>
        </authorList>
    </citation>
    <scope>NUCLEOTIDE SEQUENCE</scope>
    <source>
        <tissue evidence="1">Leaf</tissue>
    </source>
</reference>
<organism evidence="1">
    <name type="scientific">Rhizophora mucronata</name>
    <name type="common">Asiatic mangrove</name>
    <dbReference type="NCBI Taxonomy" id="61149"/>
    <lineage>
        <taxon>Eukaryota</taxon>
        <taxon>Viridiplantae</taxon>
        <taxon>Streptophyta</taxon>
        <taxon>Embryophyta</taxon>
        <taxon>Tracheophyta</taxon>
        <taxon>Spermatophyta</taxon>
        <taxon>Magnoliopsida</taxon>
        <taxon>eudicotyledons</taxon>
        <taxon>Gunneridae</taxon>
        <taxon>Pentapetalae</taxon>
        <taxon>rosids</taxon>
        <taxon>fabids</taxon>
        <taxon>Malpighiales</taxon>
        <taxon>Rhizophoraceae</taxon>
        <taxon>Rhizophora</taxon>
    </lineage>
</organism>
<dbReference type="AlphaFoldDB" id="A0A2P2KRU1"/>
<sequence>MPQLALLQMHSGIEMPDPNEHLHSKNAKMSTCIPKMSTSFLKSRITKHYLQILPS</sequence>
<name>A0A2P2KRU1_RHIMU</name>
<dbReference type="EMBL" id="GGEC01027967">
    <property type="protein sequence ID" value="MBX08451.1"/>
    <property type="molecule type" value="Transcribed_RNA"/>
</dbReference>
<protein>
    <submittedName>
        <fullName evidence="1">Uncharacterized protein</fullName>
    </submittedName>
</protein>
<accession>A0A2P2KRU1</accession>
<evidence type="ECO:0000313" key="1">
    <source>
        <dbReference type="EMBL" id="MBX08451.1"/>
    </source>
</evidence>